<accession>A0A3M7DR48</accession>
<protein>
    <recommendedName>
        <fullName evidence="10">GOLD domain-containing protein</fullName>
    </recommendedName>
</protein>
<reference evidence="11 12" key="1">
    <citation type="journal article" date="2018" name="BMC Genomics">
        <title>Genomic evidence for intraspecific hybridization in a clonal and extremely halotolerant yeast.</title>
        <authorList>
            <person name="Gostincar C."/>
            <person name="Stajich J.E."/>
            <person name="Zupancic J."/>
            <person name="Zalar P."/>
            <person name="Gunde-Cimerman N."/>
        </authorList>
    </citation>
    <scope>NUCLEOTIDE SEQUENCE [LARGE SCALE GENOMIC DNA]</scope>
    <source>
        <strain evidence="11 12">EXF-2682</strain>
    </source>
</reference>
<dbReference type="Proteomes" id="UP000269276">
    <property type="component" value="Unassembled WGS sequence"/>
</dbReference>
<dbReference type="Pfam" id="PF01105">
    <property type="entry name" value="EMP24_GP25L"/>
    <property type="match status" value="1"/>
</dbReference>
<proteinExistence type="inferred from homology"/>
<keyword evidence="5 9" id="KW-1133">Transmembrane helix</keyword>
<keyword evidence="4" id="KW-0732">Signal</keyword>
<feature type="transmembrane region" description="Helical" evidence="9">
    <location>
        <begin position="37"/>
        <end position="56"/>
    </location>
</feature>
<evidence type="ECO:0000313" key="11">
    <source>
        <dbReference type="EMBL" id="RMY66620.1"/>
    </source>
</evidence>
<sequence>MIDAQLPGTTTFRDPKQVQAHTRLTVTPPESAPTATMAPILGLFFALISFLAIGNAHNIQMRAHSRECFHESLHKDDKMTVTFQVGDREFGGSGNLDIDFWIENPSGGHEIEQRSVSSGDYSFDAKHDGRYTYCFSNEHWSANSKEVSFNVHGIVYVPEHEAPQDPLEKEVKQLTELLAQVKDEQGYIVIRERTHRNTAESTNARVKWWSIFQMGVLLGQGAFQIWWLRRFFEVKDPSRPSFNKGALG</sequence>
<evidence type="ECO:0000256" key="7">
    <source>
        <dbReference type="ARBA" id="ARBA00037847"/>
    </source>
</evidence>
<evidence type="ECO:0000256" key="1">
    <source>
        <dbReference type="ARBA" id="ARBA00004479"/>
    </source>
</evidence>
<comment type="subcellular location">
    <subcellularLocation>
        <location evidence="7">Endomembrane system</location>
        <topology evidence="7">Single-pass membrane protein</topology>
    </subcellularLocation>
    <subcellularLocation>
        <location evidence="1 8">Membrane</location>
        <topology evidence="1 8">Single-pass type I membrane protein</topology>
    </subcellularLocation>
</comment>
<dbReference type="InterPro" id="IPR009038">
    <property type="entry name" value="GOLD_dom"/>
</dbReference>
<dbReference type="GO" id="GO:0016020">
    <property type="term" value="C:membrane"/>
    <property type="evidence" value="ECO:0007669"/>
    <property type="project" value="UniProtKB-SubCell"/>
</dbReference>
<keyword evidence="3 8" id="KW-0812">Transmembrane</keyword>
<dbReference type="SMART" id="SM01190">
    <property type="entry name" value="EMP24_GP25L"/>
    <property type="match status" value="1"/>
</dbReference>
<evidence type="ECO:0000313" key="12">
    <source>
        <dbReference type="Proteomes" id="UP000269276"/>
    </source>
</evidence>
<evidence type="ECO:0000256" key="8">
    <source>
        <dbReference type="RuleBase" id="RU003827"/>
    </source>
</evidence>
<evidence type="ECO:0000256" key="6">
    <source>
        <dbReference type="ARBA" id="ARBA00023136"/>
    </source>
</evidence>
<dbReference type="PANTHER" id="PTHR22811">
    <property type="entry name" value="TRANSMEMBRANE EMP24 DOMAIN-CONTAINING PROTEIN"/>
    <property type="match status" value="1"/>
</dbReference>
<dbReference type="GO" id="GO:0012505">
    <property type="term" value="C:endomembrane system"/>
    <property type="evidence" value="ECO:0007669"/>
    <property type="project" value="UniProtKB-SubCell"/>
</dbReference>
<gene>
    <name evidence="11" type="ORF">D0863_08307</name>
</gene>
<dbReference type="PROSITE" id="PS50866">
    <property type="entry name" value="GOLD"/>
    <property type="match status" value="1"/>
</dbReference>
<comment type="similarity">
    <text evidence="2 8">Belongs to the EMP24/GP25L family.</text>
</comment>
<dbReference type="SUPFAM" id="SSF101576">
    <property type="entry name" value="Supernatant protein factor (SPF), C-terminal domain"/>
    <property type="match status" value="1"/>
</dbReference>
<evidence type="ECO:0000256" key="4">
    <source>
        <dbReference type="ARBA" id="ARBA00022729"/>
    </source>
</evidence>
<keyword evidence="6 9" id="KW-0472">Membrane</keyword>
<dbReference type="EMBL" id="QWIP01000303">
    <property type="protein sequence ID" value="RMY66620.1"/>
    <property type="molecule type" value="Genomic_DNA"/>
</dbReference>
<evidence type="ECO:0000256" key="2">
    <source>
        <dbReference type="ARBA" id="ARBA00007104"/>
    </source>
</evidence>
<dbReference type="AlphaFoldDB" id="A0A3M7DR48"/>
<comment type="caution">
    <text evidence="11">The sequence shown here is derived from an EMBL/GenBank/DDBJ whole genome shotgun (WGS) entry which is preliminary data.</text>
</comment>
<evidence type="ECO:0000259" key="10">
    <source>
        <dbReference type="PROSITE" id="PS50866"/>
    </source>
</evidence>
<dbReference type="VEuPathDB" id="FungiDB:BTJ68_13270"/>
<dbReference type="InterPro" id="IPR036598">
    <property type="entry name" value="GOLD_dom_sf"/>
</dbReference>
<dbReference type="InterPro" id="IPR015720">
    <property type="entry name" value="Emp24-like"/>
</dbReference>
<evidence type="ECO:0000256" key="3">
    <source>
        <dbReference type="ARBA" id="ARBA00022692"/>
    </source>
</evidence>
<name>A0A3M7DR48_HORWE</name>
<dbReference type="OrthoDB" id="62956at2759"/>
<feature type="domain" description="GOLD" evidence="10">
    <location>
        <begin position="66"/>
        <end position="153"/>
    </location>
</feature>
<evidence type="ECO:0000256" key="9">
    <source>
        <dbReference type="SAM" id="Phobius"/>
    </source>
</evidence>
<organism evidence="11 12">
    <name type="scientific">Hortaea werneckii</name>
    <name type="common">Black yeast</name>
    <name type="synonym">Cladosporium werneckii</name>
    <dbReference type="NCBI Taxonomy" id="91943"/>
    <lineage>
        <taxon>Eukaryota</taxon>
        <taxon>Fungi</taxon>
        <taxon>Dikarya</taxon>
        <taxon>Ascomycota</taxon>
        <taxon>Pezizomycotina</taxon>
        <taxon>Dothideomycetes</taxon>
        <taxon>Dothideomycetidae</taxon>
        <taxon>Mycosphaerellales</taxon>
        <taxon>Teratosphaeriaceae</taxon>
        <taxon>Hortaea</taxon>
    </lineage>
</organism>
<evidence type="ECO:0000256" key="5">
    <source>
        <dbReference type="ARBA" id="ARBA00022989"/>
    </source>
</evidence>